<reference evidence="2 3" key="1">
    <citation type="submission" date="2016-06" db="EMBL/GenBank/DDBJ databases">
        <title>Comparative genomics of the ectomycorrhizal sister species Rhizopogon vinicolor and Rhizopogon vesiculosus (Basidiomycota: Boletales) reveals a divergence of the mating type B locus.</title>
        <authorList>
            <consortium name="DOE Joint Genome Institute"/>
            <person name="Mujic A.B."/>
            <person name="Kuo A."/>
            <person name="Tritt A."/>
            <person name="Lipzen A."/>
            <person name="Chen C."/>
            <person name="Johnson J."/>
            <person name="Sharma A."/>
            <person name="Barry K."/>
            <person name="Grigoriev I.V."/>
            <person name="Spatafora J.W."/>
        </authorList>
    </citation>
    <scope>NUCLEOTIDE SEQUENCE [LARGE SCALE GENOMIC DNA]</scope>
    <source>
        <strain evidence="2 3">AM-OR11-026</strain>
    </source>
</reference>
<dbReference type="Proteomes" id="UP000092154">
    <property type="component" value="Unassembled WGS sequence"/>
</dbReference>
<name>A0A1B7N7X9_9AGAM</name>
<accession>A0A1B7N7X9</accession>
<evidence type="ECO:0000313" key="3">
    <source>
        <dbReference type="Proteomes" id="UP000092154"/>
    </source>
</evidence>
<organism evidence="2 3">
    <name type="scientific">Rhizopogon vinicolor AM-OR11-026</name>
    <dbReference type="NCBI Taxonomy" id="1314800"/>
    <lineage>
        <taxon>Eukaryota</taxon>
        <taxon>Fungi</taxon>
        <taxon>Dikarya</taxon>
        <taxon>Basidiomycota</taxon>
        <taxon>Agaricomycotina</taxon>
        <taxon>Agaricomycetes</taxon>
        <taxon>Agaricomycetidae</taxon>
        <taxon>Boletales</taxon>
        <taxon>Suillineae</taxon>
        <taxon>Rhizopogonaceae</taxon>
        <taxon>Rhizopogon</taxon>
    </lineage>
</organism>
<evidence type="ECO:0000313" key="2">
    <source>
        <dbReference type="EMBL" id="OAX40964.1"/>
    </source>
</evidence>
<evidence type="ECO:0000256" key="1">
    <source>
        <dbReference type="SAM" id="MobiDB-lite"/>
    </source>
</evidence>
<keyword evidence="3" id="KW-1185">Reference proteome</keyword>
<dbReference type="InParanoid" id="A0A1B7N7X9"/>
<gene>
    <name evidence="2" type="ORF">K503DRAFT_781046</name>
</gene>
<feature type="region of interest" description="Disordered" evidence="1">
    <location>
        <begin position="1"/>
        <end position="32"/>
    </location>
</feature>
<proteinExistence type="predicted"/>
<dbReference type="EMBL" id="KV448195">
    <property type="protein sequence ID" value="OAX40964.1"/>
    <property type="molecule type" value="Genomic_DNA"/>
</dbReference>
<dbReference type="AlphaFoldDB" id="A0A1B7N7X9"/>
<protein>
    <submittedName>
        <fullName evidence="2">Uncharacterized protein</fullName>
    </submittedName>
</protein>
<sequence length="165" mass="18774">MGVDSPVIEGSAPELVPEEEGATTRHTPRPGTTLEPLVQLAEVQDSHVEDVVLKYWFWLQVARQRPLVRTGSALLQLVHWLKDPPEPVAQSGWQETQFQEELNMLEGQELSIPTPVLNPMEAARTCACQIILRRKKNTGGINWQRTFLATRRNQEDNQCTEPDRR</sequence>
<dbReference type="OrthoDB" id="3259652at2759"/>